<dbReference type="Gene3D" id="1.10.3210.10">
    <property type="entry name" value="Hypothetical protein af1432"/>
    <property type="match status" value="1"/>
</dbReference>
<feature type="domain" description="HD-GYP" evidence="1">
    <location>
        <begin position="122"/>
        <end position="318"/>
    </location>
</feature>
<name>A0A9X2DS15_9BACI</name>
<dbReference type="PANTHER" id="PTHR43155">
    <property type="entry name" value="CYCLIC DI-GMP PHOSPHODIESTERASE PA4108-RELATED"/>
    <property type="match status" value="1"/>
</dbReference>
<dbReference type="CDD" id="cd00077">
    <property type="entry name" value="HDc"/>
    <property type="match status" value="1"/>
</dbReference>
<dbReference type="SUPFAM" id="SSF109604">
    <property type="entry name" value="HD-domain/PDEase-like"/>
    <property type="match status" value="1"/>
</dbReference>
<evidence type="ECO:0000313" key="3">
    <source>
        <dbReference type="Proteomes" id="UP001139179"/>
    </source>
</evidence>
<sequence length="362" mass="40910">MEVKVAQLQPGCVMSKDVPGLTEVPLVKRNTVLNEEHLEFLKAFLVETVEVRPRLADGKTFVPGAVKEEPAVEEEQTASKETDVGEDYLSAVKMYKKLFESWKEGKAVDMSAVRSLFESLFEKIHHSPDYLLHLHHLNNKADYLYHHSVYVGILSAFLGKKLRLTEERSIQVGLCGALSDAGMAKLPSAILRKTGSLTEEEYEKVKKHPIYSYKMLKGVPGVTDSILVGVLQHHERYDSSGYPLGVSAEKIHLFSQIVAVADMYHAMISERHYRPKRSPFQVLEEIEKERFGKLETKVVEMLVQSLVQSTIGSRVRLSSGQEAEVIFFDQQAPTRPMVKLSDNTIIQLVQEPKLHIEEIVKK</sequence>
<dbReference type="PROSITE" id="PS51832">
    <property type="entry name" value="HD_GYP"/>
    <property type="match status" value="1"/>
</dbReference>
<dbReference type="PANTHER" id="PTHR43155:SF2">
    <property type="entry name" value="CYCLIC DI-GMP PHOSPHODIESTERASE PA4108"/>
    <property type="match status" value="1"/>
</dbReference>
<gene>
    <name evidence="2" type="ORF">M3202_18210</name>
</gene>
<dbReference type="AlphaFoldDB" id="A0A9X2DS15"/>
<protein>
    <submittedName>
        <fullName evidence="2">HD-GYP domain-containing protein</fullName>
    </submittedName>
</protein>
<proteinExistence type="predicted"/>
<dbReference type="InterPro" id="IPR003607">
    <property type="entry name" value="HD/PDEase_dom"/>
</dbReference>
<dbReference type="RefSeq" id="WP_251224672.1">
    <property type="nucleotide sequence ID" value="NZ_JAMBOL010000025.1"/>
</dbReference>
<accession>A0A9X2DS15</accession>
<dbReference type="EMBL" id="JAMBOL010000025">
    <property type="protein sequence ID" value="MCM3715989.1"/>
    <property type="molecule type" value="Genomic_DNA"/>
</dbReference>
<keyword evidence="3" id="KW-1185">Reference proteome</keyword>
<reference evidence="2" key="1">
    <citation type="submission" date="2022-05" db="EMBL/GenBank/DDBJ databases">
        <title>Comparative Genomics of Spacecraft Associated Microbes.</title>
        <authorList>
            <person name="Tran M.T."/>
            <person name="Wright A."/>
            <person name="Seuylemezian A."/>
            <person name="Eisen J."/>
            <person name="Coil D."/>
        </authorList>
    </citation>
    <scope>NUCLEOTIDE SEQUENCE</scope>
    <source>
        <strain evidence="2">214.1.1</strain>
    </source>
</reference>
<evidence type="ECO:0000313" key="2">
    <source>
        <dbReference type="EMBL" id="MCM3715989.1"/>
    </source>
</evidence>
<evidence type="ECO:0000259" key="1">
    <source>
        <dbReference type="PROSITE" id="PS51832"/>
    </source>
</evidence>
<dbReference type="InterPro" id="IPR037522">
    <property type="entry name" value="HD_GYP_dom"/>
</dbReference>
<dbReference type="Proteomes" id="UP001139179">
    <property type="component" value="Unassembled WGS sequence"/>
</dbReference>
<organism evidence="2 3">
    <name type="scientific">Halalkalibacter oceani</name>
    <dbReference type="NCBI Taxonomy" id="1653776"/>
    <lineage>
        <taxon>Bacteria</taxon>
        <taxon>Bacillati</taxon>
        <taxon>Bacillota</taxon>
        <taxon>Bacilli</taxon>
        <taxon>Bacillales</taxon>
        <taxon>Bacillaceae</taxon>
        <taxon>Halalkalibacter</taxon>
    </lineage>
</organism>
<comment type="caution">
    <text evidence="2">The sequence shown here is derived from an EMBL/GenBank/DDBJ whole genome shotgun (WGS) entry which is preliminary data.</text>
</comment>
<dbReference type="Pfam" id="PF13487">
    <property type="entry name" value="HD_5"/>
    <property type="match status" value="1"/>
</dbReference>